<evidence type="ECO:0000313" key="3">
    <source>
        <dbReference type="Proteomes" id="UP000027222"/>
    </source>
</evidence>
<accession>A0A067SXN6</accession>
<dbReference type="STRING" id="685588.A0A067SXN6"/>
<organism evidence="2 3">
    <name type="scientific">Galerina marginata (strain CBS 339.88)</name>
    <dbReference type="NCBI Taxonomy" id="685588"/>
    <lineage>
        <taxon>Eukaryota</taxon>
        <taxon>Fungi</taxon>
        <taxon>Dikarya</taxon>
        <taxon>Basidiomycota</taxon>
        <taxon>Agaricomycotina</taxon>
        <taxon>Agaricomycetes</taxon>
        <taxon>Agaricomycetidae</taxon>
        <taxon>Agaricales</taxon>
        <taxon>Agaricineae</taxon>
        <taxon>Strophariaceae</taxon>
        <taxon>Galerina</taxon>
    </lineage>
</organism>
<dbReference type="HOGENOM" id="CLU_018003_0_1_1"/>
<dbReference type="InterPro" id="IPR006073">
    <property type="entry name" value="GTP-bd"/>
</dbReference>
<feature type="domain" description="G" evidence="1">
    <location>
        <begin position="25"/>
        <end position="90"/>
    </location>
</feature>
<dbReference type="Gene3D" id="3.40.50.300">
    <property type="entry name" value="P-loop containing nucleotide triphosphate hydrolases"/>
    <property type="match status" value="1"/>
</dbReference>
<protein>
    <recommendedName>
        <fullName evidence="1">G domain-containing protein</fullName>
    </recommendedName>
</protein>
<dbReference type="AlphaFoldDB" id="A0A067SXN6"/>
<dbReference type="InterPro" id="IPR027417">
    <property type="entry name" value="P-loop_NTPase"/>
</dbReference>
<evidence type="ECO:0000259" key="1">
    <source>
        <dbReference type="Pfam" id="PF01926"/>
    </source>
</evidence>
<proteinExistence type="predicted"/>
<keyword evidence="3" id="KW-1185">Reference proteome</keyword>
<dbReference type="GO" id="GO:0005525">
    <property type="term" value="F:GTP binding"/>
    <property type="evidence" value="ECO:0007669"/>
    <property type="project" value="InterPro"/>
</dbReference>
<dbReference type="OrthoDB" id="2916324at2759"/>
<dbReference type="EMBL" id="KL142382">
    <property type="protein sequence ID" value="KDR74822.1"/>
    <property type="molecule type" value="Genomic_DNA"/>
</dbReference>
<reference evidence="3" key="1">
    <citation type="journal article" date="2014" name="Proc. Natl. Acad. Sci. U.S.A.">
        <title>Extensive sampling of basidiomycete genomes demonstrates inadequacy of the white-rot/brown-rot paradigm for wood decay fungi.</title>
        <authorList>
            <person name="Riley R."/>
            <person name="Salamov A.A."/>
            <person name="Brown D.W."/>
            <person name="Nagy L.G."/>
            <person name="Floudas D."/>
            <person name="Held B.W."/>
            <person name="Levasseur A."/>
            <person name="Lombard V."/>
            <person name="Morin E."/>
            <person name="Otillar R."/>
            <person name="Lindquist E.A."/>
            <person name="Sun H."/>
            <person name="LaButti K.M."/>
            <person name="Schmutz J."/>
            <person name="Jabbour D."/>
            <person name="Luo H."/>
            <person name="Baker S.E."/>
            <person name="Pisabarro A.G."/>
            <person name="Walton J.D."/>
            <person name="Blanchette R.A."/>
            <person name="Henrissat B."/>
            <person name="Martin F."/>
            <person name="Cullen D."/>
            <person name="Hibbett D.S."/>
            <person name="Grigoriev I.V."/>
        </authorList>
    </citation>
    <scope>NUCLEOTIDE SEQUENCE [LARGE SCALE GENOMIC DNA]</scope>
    <source>
        <strain evidence="3">CBS 339.88</strain>
    </source>
</reference>
<dbReference type="Proteomes" id="UP000027222">
    <property type="component" value="Unassembled WGS sequence"/>
</dbReference>
<dbReference type="SUPFAM" id="SSF52540">
    <property type="entry name" value="P-loop containing nucleoside triphosphate hydrolases"/>
    <property type="match status" value="1"/>
</dbReference>
<evidence type="ECO:0000313" key="2">
    <source>
        <dbReference type="EMBL" id="KDR74822.1"/>
    </source>
</evidence>
<name>A0A067SXN6_GALM3</name>
<dbReference type="Pfam" id="PF01926">
    <property type="entry name" value="MMR_HSR1"/>
    <property type="match status" value="1"/>
</dbReference>
<sequence>MDSIERNAAAIALNGKDQPTTDFVILVTGLTGVGKSTFINSLLKEPSLDLPVGHKQDPCTKELREVEIENHKGRRVYIVDTPGFNSTDAYDLDILKKIAAWLKNRSPEQPIDGGVIYLHNIQDDHYSTLTDTDLSILRNSFGQLQETLGRIVLATTKWHRSNIDESRRRQLELQEKHWKALLAGGTSVMEFRNDHDSAKEIVETLLKNSDKPLSFDIKTKLDELMQIQTDTSSHSVLKFLRFFGLFSRYS</sequence>
<gene>
    <name evidence="2" type="ORF">GALMADRAFT_249718</name>
</gene>